<dbReference type="AlphaFoldDB" id="A0A1D2AFU4"/>
<evidence type="ECO:0000256" key="1">
    <source>
        <dbReference type="SAM" id="MobiDB-lite"/>
    </source>
</evidence>
<accession>A0A1D2AFU4</accession>
<evidence type="ECO:0008006" key="3">
    <source>
        <dbReference type="Google" id="ProtNLM"/>
    </source>
</evidence>
<feature type="region of interest" description="Disordered" evidence="1">
    <location>
        <begin position="243"/>
        <end position="274"/>
    </location>
</feature>
<protein>
    <recommendedName>
        <fullName evidence="3">Metallo-beta-lactamase domain-containing protein</fullName>
    </recommendedName>
</protein>
<evidence type="ECO:0000313" key="2">
    <source>
        <dbReference type="EMBL" id="JAT78018.1"/>
    </source>
</evidence>
<dbReference type="PANTHER" id="PTHR36839">
    <property type="entry name" value="METALLO-BETA-LACTAMASE FAMILY PROTEIN (AFU_ORTHOLOGUE AFUA_5G12770)"/>
    <property type="match status" value="1"/>
</dbReference>
<feature type="compositionally biased region" description="Low complexity" evidence="1">
    <location>
        <begin position="243"/>
        <end position="254"/>
    </location>
</feature>
<dbReference type="InterPro" id="IPR036866">
    <property type="entry name" value="RibonucZ/Hydroxyglut_hydro"/>
</dbReference>
<dbReference type="Gene3D" id="3.60.15.10">
    <property type="entry name" value="Ribonuclease Z/Hydroxyacylglutathione hydrolase-like"/>
    <property type="match status" value="1"/>
</dbReference>
<name>A0A1D2AFU4_AUXPR</name>
<proteinExistence type="predicted"/>
<dbReference type="SUPFAM" id="SSF56281">
    <property type="entry name" value="Metallo-hydrolase/oxidoreductase"/>
    <property type="match status" value="1"/>
</dbReference>
<reference evidence="2" key="1">
    <citation type="submission" date="2015-08" db="EMBL/GenBank/DDBJ databases">
        <authorList>
            <person name="Babu N.S."/>
            <person name="Beckwith C.J."/>
            <person name="Beseler K.G."/>
            <person name="Brison A."/>
            <person name="Carone J.V."/>
            <person name="Caskin T.P."/>
            <person name="Diamond M."/>
            <person name="Durham M.E."/>
            <person name="Foxe J.M."/>
            <person name="Go M."/>
            <person name="Henderson B.A."/>
            <person name="Jones I.B."/>
            <person name="McGettigan J.A."/>
            <person name="Micheletti S.J."/>
            <person name="Nasrallah M.E."/>
            <person name="Ortiz D."/>
            <person name="Piller C.R."/>
            <person name="Privatt S.R."/>
            <person name="Schneider S.L."/>
            <person name="Sharp S."/>
            <person name="Smith T.C."/>
            <person name="Stanton J.D."/>
            <person name="Ullery H.E."/>
            <person name="Wilson R.J."/>
            <person name="Serrano M.G."/>
            <person name="Buck G."/>
            <person name="Lee V."/>
            <person name="Wang Y."/>
            <person name="Carvalho R."/>
            <person name="Voegtly L."/>
            <person name="Shi R."/>
            <person name="Duckworth R."/>
            <person name="Johnson A."/>
            <person name="Loviza R."/>
            <person name="Walstead R."/>
            <person name="Shah Z."/>
            <person name="Kiflezghi M."/>
            <person name="Wade K."/>
            <person name="Ball S.L."/>
            <person name="Bradley K.W."/>
            <person name="Asai D.J."/>
            <person name="Bowman C.A."/>
            <person name="Russell D.A."/>
            <person name="Pope W.H."/>
            <person name="Jacobs-Sera D."/>
            <person name="Hendrix R.W."/>
            <person name="Hatfull G.F."/>
        </authorList>
    </citation>
    <scope>NUCLEOTIDE SEQUENCE</scope>
</reference>
<gene>
    <name evidence="2" type="ORF">g.17825</name>
</gene>
<organism evidence="2">
    <name type="scientific">Auxenochlorella protothecoides</name>
    <name type="common">Green microalga</name>
    <name type="synonym">Chlorella protothecoides</name>
    <dbReference type="NCBI Taxonomy" id="3075"/>
    <lineage>
        <taxon>Eukaryota</taxon>
        <taxon>Viridiplantae</taxon>
        <taxon>Chlorophyta</taxon>
        <taxon>core chlorophytes</taxon>
        <taxon>Trebouxiophyceae</taxon>
        <taxon>Chlorellales</taxon>
        <taxon>Chlorellaceae</taxon>
        <taxon>Auxenochlorella</taxon>
    </lineage>
</organism>
<sequence>MSVFICVTCAAQYEGQETPSCCRICDDDRQYVGENGSGIQEWTTAGAVEDSGHRNSITQVREGLHVIGLEPPLGIGQVAHLITRPDGNILWDCLYLSQASVPDIQALGGVSSVVISHPHFYTAAASWAQTFGCKVCCWRGAQRCGVHLGTDLTDADREGSHTRHQTVRLPNLRGGHVPSRRSTLSLSRHACSTGVRACRRCGVGDAALPQPAAMDGGQDGSGSRAHCVPSGWPLPGVKRPPVGRAGACARGGAVHRYRSDSMSPAPGSSMRGPMQTRLGWGPGDPSLRLGLRSNHVSTGPQLPPCAQLEFTCPPLPPPGRRHHHAHSPGGHLHVLIPQHAAAAGRGGPTHAGHCRGPPL</sequence>
<dbReference type="EMBL" id="GDKF01000604">
    <property type="protein sequence ID" value="JAT78018.1"/>
    <property type="molecule type" value="Transcribed_RNA"/>
</dbReference>
<dbReference type="PANTHER" id="PTHR36839:SF1">
    <property type="entry name" value="METALLO-BETA-LACTAMASE FAMILY PROTEIN (AFU_ORTHOLOGUE AFUA_5G12770)"/>
    <property type="match status" value="1"/>
</dbReference>